<protein>
    <submittedName>
        <fullName evidence="1">Uncharacterized protein</fullName>
    </submittedName>
</protein>
<dbReference type="EMBL" id="CM000127">
    <property type="protein sequence ID" value="EEC73287.1"/>
    <property type="molecule type" value="Genomic_DNA"/>
</dbReference>
<name>B8AIP7_ORYSI</name>
<evidence type="ECO:0000313" key="1">
    <source>
        <dbReference type="EMBL" id="EEC73287.1"/>
    </source>
</evidence>
<dbReference type="HOGENOM" id="CLU_1752732_0_0_1"/>
<keyword evidence="2" id="KW-1185">Reference proteome</keyword>
<dbReference type="AlphaFoldDB" id="B8AIP7"/>
<dbReference type="Gramene" id="BGIOSGA008323-TA">
    <property type="protein sequence ID" value="BGIOSGA008323-PA"/>
    <property type="gene ID" value="BGIOSGA008323"/>
</dbReference>
<proteinExistence type="predicted"/>
<organism evidence="1 2">
    <name type="scientific">Oryza sativa subsp. indica</name>
    <name type="common">Rice</name>
    <dbReference type="NCBI Taxonomy" id="39946"/>
    <lineage>
        <taxon>Eukaryota</taxon>
        <taxon>Viridiplantae</taxon>
        <taxon>Streptophyta</taxon>
        <taxon>Embryophyta</taxon>
        <taxon>Tracheophyta</taxon>
        <taxon>Spermatophyta</taxon>
        <taxon>Magnoliopsida</taxon>
        <taxon>Liliopsida</taxon>
        <taxon>Poales</taxon>
        <taxon>Poaceae</taxon>
        <taxon>BOP clade</taxon>
        <taxon>Oryzoideae</taxon>
        <taxon>Oryzeae</taxon>
        <taxon>Oryzinae</taxon>
        <taxon>Oryza</taxon>
        <taxon>Oryza sativa</taxon>
    </lineage>
</organism>
<accession>B8AIP7</accession>
<sequence>MHRVLVYNQAFDETYFVTKFVGGLKTEIKAAIKLHKPRTVDAALSLAKTQEDLALEIKKGGQKSTYKEGFKSTAFRVNYQGKGILGQAPDDTTKTEEKPKWEDCFESLKASRKAKGECFKCGLMGIWALSCCVCVFCDVPCWAGGRVAD</sequence>
<dbReference type="Proteomes" id="UP000007015">
    <property type="component" value="Chromosome 2"/>
</dbReference>
<reference evidence="1 2" key="1">
    <citation type="journal article" date="2005" name="PLoS Biol.">
        <title>The genomes of Oryza sativa: a history of duplications.</title>
        <authorList>
            <person name="Yu J."/>
            <person name="Wang J."/>
            <person name="Lin W."/>
            <person name="Li S."/>
            <person name="Li H."/>
            <person name="Zhou J."/>
            <person name="Ni P."/>
            <person name="Dong W."/>
            <person name="Hu S."/>
            <person name="Zeng C."/>
            <person name="Zhang J."/>
            <person name="Zhang Y."/>
            <person name="Li R."/>
            <person name="Xu Z."/>
            <person name="Li S."/>
            <person name="Li X."/>
            <person name="Zheng H."/>
            <person name="Cong L."/>
            <person name="Lin L."/>
            <person name="Yin J."/>
            <person name="Geng J."/>
            <person name="Li G."/>
            <person name="Shi J."/>
            <person name="Liu J."/>
            <person name="Lv H."/>
            <person name="Li J."/>
            <person name="Wang J."/>
            <person name="Deng Y."/>
            <person name="Ran L."/>
            <person name="Shi X."/>
            <person name="Wang X."/>
            <person name="Wu Q."/>
            <person name="Li C."/>
            <person name="Ren X."/>
            <person name="Wang J."/>
            <person name="Wang X."/>
            <person name="Li D."/>
            <person name="Liu D."/>
            <person name="Zhang X."/>
            <person name="Ji Z."/>
            <person name="Zhao W."/>
            <person name="Sun Y."/>
            <person name="Zhang Z."/>
            <person name="Bao J."/>
            <person name="Han Y."/>
            <person name="Dong L."/>
            <person name="Ji J."/>
            <person name="Chen P."/>
            <person name="Wu S."/>
            <person name="Liu J."/>
            <person name="Xiao Y."/>
            <person name="Bu D."/>
            <person name="Tan J."/>
            <person name="Yang L."/>
            <person name="Ye C."/>
            <person name="Zhang J."/>
            <person name="Xu J."/>
            <person name="Zhou Y."/>
            <person name="Yu Y."/>
            <person name="Zhang B."/>
            <person name="Zhuang S."/>
            <person name="Wei H."/>
            <person name="Liu B."/>
            <person name="Lei M."/>
            <person name="Yu H."/>
            <person name="Li Y."/>
            <person name="Xu H."/>
            <person name="Wei S."/>
            <person name="He X."/>
            <person name="Fang L."/>
            <person name="Zhang Z."/>
            <person name="Zhang Y."/>
            <person name="Huang X."/>
            <person name="Su Z."/>
            <person name="Tong W."/>
            <person name="Li J."/>
            <person name="Tong Z."/>
            <person name="Li S."/>
            <person name="Ye J."/>
            <person name="Wang L."/>
            <person name="Fang L."/>
            <person name="Lei T."/>
            <person name="Chen C."/>
            <person name="Chen H."/>
            <person name="Xu Z."/>
            <person name="Li H."/>
            <person name="Huang H."/>
            <person name="Zhang F."/>
            <person name="Xu H."/>
            <person name="Li N."/>
            <person name="Zhao C."/>
            <person name="Li S."/>
            <person name="Dong L."/>
            <person name="Huang Y."/>
            <person name="Li L."/>
            <person name="Xi Y."/>
            <person name="Qi Q."/>
            <person name="Li W."/>
            <person name="Zhang B."/>
            <person name="Hu W."/>
            <person name="Zhang Y."/>
            <person name="Tian X."/>
            <person name="Jiao Y."/>
            <person name="Liang X."/>
            <person name="Jin J."/>
            <person name="Gao L."/>
            <person name="Zheng W."/>
            <person name="Hao B."/>
            <person name="Liu S."/>
            <person name="Wang W."/>
            <person name="Yuan L."/>
            <person name="Cao M."/>
            <person name="McDermott J."/>
            <person name="Samudrala R."/>
            <person name="Wang J."/>
            <person name="Wong G.K."/>
            <person name="Yang H."/>
        </authorList>
    </citation>
    <scope>NUCLEOTIDE SEQUENCE [LARGE SCALE GENOMIC DNA]</scope>
    <source>
        <strain evidence="2">cv. 93-11</strain>
    </source>
</reference>
<gene>
    <name evidence="1" type="ORF">OsI_07445</name>
</gene>
<evidence type="ECO:0000313" key="2">
    <source>
        <dbReference type="Proteomes" id="UP000007015"/>
    </source>
</evidence>